<keyword evidence="6 7" id="KW-0472">Membrane</keyword>
<organism evidence="8 9">
    <name type="scientific">Cupriavidus campinensis</name>
    <dbReference type="NCBI Taxonomy" id="151783"/>
    <lineage>
        <taxon>Bacteria</taxon>
        <taxon>Pseudomonadati</taxon>
        <taxon>Pseudomonadota</taxon>
        <taxon>Betaproteobacteria</taxon>
        <taxon>Burkholderiales</taxon>
        <taxon>Burkholderiaceae</taxon>
        <taxon>Cupriavidus</taxon>
    </lineage>
</organism>
<feature type="transmembrane region" description="Helical" evidence="7">
    <location>
        <begin position="249"/>
        <end position="275"/>
    </location>
</feature>
<keyword evidence="2" id="KW-0813">Transport</keyword>
<dbReference type="InterPro" id="IPR052031">
    <property type="entry name" value="Membrane_Transporter-Flippase"/>
</dbReference>
<evidence type="ECO:0000256" key="1">
    <source>
        <dbReference type="ARBA" id="ARBA00004651"/>
    </source>
</evidence>
<comment type="subcellular location">
    <subcellularLocation>
        <location evidence="1">Cell membrane</location>
        <topology evidence="1">Multi-pass membrane protein</topology>
    </subcellularLocation>
</comment>
<feature type="transmembrane region" description="Helical" evidence="7">
    <location>
        <begin position="107"/>
        <end position="128"/>
    </location>
</feature>
<evidence type="ECO:0000256" key="4">
    <source>
        <dbReference type="ARBA" id="ARBA00022692"/>
    </source>
</evidence>
<dbReference type="AlphaFoldDB" id="A0AAE9I4F3"/>
<evidence type="ECO:0000256" key="7">
    <source>
        <dbReference type="SAM" id="Phobius"/>
    </source>
</evidence>
<feature type="transmembrane region" description="Helical" evidence="7">
    <location>
        <begin position="427"/>
        <end position="447"/>
    </location>
</feature>
<dbReference type="PANTHER" id="PTHR43549">
    <property type="entry name" value="MULTIDRUG RESISTANCE PROTEIN YPNP-RELATED"/>
    <property type="match status" value="1"/>
</dbReference>
<feature type="transmembrane region" description="Helical" evidence="7">
    <location>
        <begin position="400"/>
        <end position="421"/>
    </location>
</feature>
<keyword evidence="3" id="KW-1003">Cell membrane</keyword>
<protein>
    <submittedName>
        <fullName evidence="8">MATE family efflux transporter</fullName>
    </submittedName>
</protein>
<name>A0AAE9I4F3_9BURK</name>
<dbReference type="Proteomes" id="UP001056132">
    <property type="component" value="Chromosome 1"/>
</dbReference>
<evidence type="ECO:0000256" key="5">
    <source>
        <dbReference type="ARBA" id="ARBA00022989"/>
    </source>
</evidence>
<dbReference type="Pfam" id="PF01554">
    <property type="entry name" value="MatE"/>
    <property type="match status" value="2"/>
</dbReference>
<dbReference type="KEGG" id="ccam:M5D45_15125"/>
<reference evidence="8" key="1">
    <citation type="journal article" date="2022" name="Microbiol. Resour. Announc.">
        <title>Genome Sequence of Cupriavidus campinensis Strain G5, a Member of a Bacterial Consortium Capable of Polyethylene Degradation.</title>
        <authorList>
            <person name="Schneider B."/>
            <person name="Pfeiffer F."/>
            <person name="Dyall-Smith M."/>
            <person name="Kunte H.J."/>
        </authorList>
    </citation>
    <scope>NUCLEOTIDE SEQUENCE</scope>
    <source>
        <strain evidence="8">G5</strain>
    </source>
</reference>
<accession>A0AAE9I4F3</accession>
<feature type="transmembrane region" description="Helical" evidence="7">
    <location>
        <begin position="178"/>
        <end position="198"/>
    </location>
</feature>
<feature type="transmembrane region" description="Helical" evidence="7">
    <location>
        <begin position="53"/>
        <end position="72"/>
    </location>
</feature>
<proteinExistence type="predicted"/>
<feature type="transmembrane region" description="Helical" evidence="7">
    <location>
        <begin position="295"/>
        <end position="315"/>
    </location>
</feature>
<sequence length="455" mass="45929">MNKPDALTLGAGAQAPADPVPASELARRIAVLAAPTSLVAFLQAGAQLIETWLAARQGTAALAGWAVVLPFALLLQQMSAGAMGGGVVSAIARALGAGKREDASSLVMHAVIIAVVAGLIFAVALAGFPHAVFGAVAGPTTAEAAATYAIWLFGVGAVPAWLTNTLASVLRGGGRHALAARVLCVMWIVFPVLSWYFAERMGMGLAGIGAALAAVSWAASLAMAWVVLRGGAGFVPTLRVRPSGALFHRILSVGLVACALASVANLTTILVTAQLRHYGTSVVAAYGISARLEFLMIPLAFGVGSALTALVGRAVGAGDWHTARRTAWVGALIALVIAGAVGAAVGLAPMSFAALFTDDAEVREIAARALSWVGPAFGGFGLGMALYFASLGAGRMRGPIAAGLCRIALAAGGGWLLANVAGMDIDGHFLGVALGITAYGLVTALGVRRGEWSPR</sequence>
<evidence type="ECO:0000256" key="2">
    <source>
        <dbReference type="ARBA" id="ARBA00022448"/>
    </source>
</evidence>
<feature type="transmembrane region" description="Helical" evidence="7">
    <location>
        <begin position="369"/>
        <end position="388"/>
    </location>
</feature>
<dbReference type="PANTHER" id="PTHR43549:SF3">
    <property type="entry name" value="MULTIDRUG RESISTANCE PROTEIN YPNP-RELATED"/>
    <property type="match status" value="1"/>
</dbReference>
<evidence type="ECO:0000313" key="9">
    <source>
        <dbReference type="Proteomes" id="UP001056132"/>
    </source>
</evidence>
<feature type="transmembrane region" description="Helical" evidence="7">
    <location>
        <begin position="148"/>
        <end position="166"/>
    </location>
</feature>
<keyword evidence="4 7" id="KW-0812">Transmembrane</keyword>
<gene>
    <name evidence="8" type="ORF">M5D45_15125</name>
</gene>
<dbReference type="GO" id="GO:0015297">
    <property type="term" value="F:antiporter activity"/>
    <property type="evidence" value="ECO:0007669"/>
    <property type="project" value="InterPro"/>
</dbReference>
<dbReference type="GO" id="GO:0005886">
    <property type="term" value="C:plasma membrane"/>
    <property type="evidence" value="ECO:0007669"/>
    <property type="project" value="UniProtKB-SubCell"/>
</dbReference>
<evidence type="ECO:0000256" key="3">
    <source>
        <dbReference type="ARBA" id="ARBA00022475"/>
    </source>
</evidence>
<dbReference type="RefSeq" id="WP_250024804.1">
    <property type="nucleotide sequence ID" value="NZ_CP097330.1"/>
</dbReference>
<evidence type="ECO:0000313" key="8">
    <source>
        <dbReference type="EMBL" id="URF03816.1"/>
    </source>
</evidence>
<dbReference type="GO" id="GO:0042910">
    <property type="term" value="F:xenobiotic transmembrane transporter activity"/>
    <property type="evidence" value="ECO:0007669"/>
    <property type="project" value="InterPro"/>
</dbReference>
<dbReference type="EMBL" id="CP097330">
    <property type="protein sequence ID" value="URF03816.1"/>
    <property type="molecule type" value="Genomic_DNA"/>
</dbReference>
<feature type="transmembrane region" description="Helical" evidence="7">
    <location>
        <begin position="327"/>
        <end position="349"/>
    </location>
</feature>
<evidence type="ECO:0000256" key="6">
    <source>
        <dbReference type="ARBA" id="ARBA00023136"/>
    </source>
</evidence>
<feature type="transmembrane region" description="Helical" evidence="7">
    <location>
        <begin position="204"/>
        <end position="228"/>
    </location>
</feature>
<reference evidence="8" key="2">
    <citation type="submission" date="2022-05" db="EMBL/GenBank/DDBJ databases">
        <authorList>
            <person name="Kunte H.-J."/>
        </authorList>
    </citation>
    <scope>NUCLEOTIDE SEQUENCE</scope>
    <source>
        <strain evidence="8">G5</strain>
    </source>
</reference>
<keyword evidence="5 7" id="KW-1133">Transmembrane helix</keyword>
<dbReference type="InterPro" id="IPR002528">
    <property type="entry name" value="MATE_fam"/>
</dbReference>